<dbReference type="Pfam" id="PF18862">
    <property type="entry name" value="ApeA_NTD1"/>
    <property type="match status" value="1"/>
</dbReference>
<dbReference type="InterPro" id="IPR041223">
    <property type="entry name" value="ApeA_NTD"/>
</dbReference>
<dbReference type="Proteomes" id="UP000520592">
    <property type="component" value="Unassembled WGS sequence"/>
</dbReference>
<name>A0A7Y8CMV2_9PSED</name>
<protein>
    <recommendedName>
        <fullName evidence="5">ApeA N-terminal domain-containing protein</fullName>
    </recommendedName>
</protein>
<gene>
    <name evidence="3" type="ORF">HX876_32435</name>
</gene>
<dbReference type="EMBL" id="JACAQD010000051">
    <property type="protein sequence ID" value="NWC37068.1"/>
    <property type="molecule type" value="Genomic_DNA"/>
</dbReference>
<dbReference type="Pfam" id="PF18739">
    <property type="entry name" value="HEPN_Apea"/>
    <property type="match status" value="1"/>
</dbReference>
<dbReference type="InterPro" id="IPR041229">
    <property type="entry name" value="HEPN_Apea"/>
</dbReference>
<dbReference type="RefSeq" id="WP_177062986.1">
    <property type="nucleotide sequence ID" value="NZ_JACAPS010000052.1"/>
</dbReference>
<evidence type="ECO:0000259" key="1">
    <source>
        <dbReference type="Pfam" id="PF18739"/>
    </source>
</evidence>
<feature type="domain" description="ApeA N-terminal" evidence="2">
    <location>
        <begin position="35"/>
        <end position="255"/>
    </location>
</feature>
<accession>A0A7Y8CMV2</accession>
<sequence>MVQDFDFSNEIECGVEVYHDGDGILGEGQLTFGGGSFVCIQLDFDSNFRASQKELPILKARTKEGRQFTLFNCEIDDRLLYARFIVCGDVKADISEFHVKYAELSDWFLHGQYITGELGESVSWNNPSPQLSITIKMADQDFSLKTETFSSLTKRGEDHVIHEHTRFVFERACGVFSVDELREKSLELSTLLSLLTATPVSIANVWVRSGVGYPIPTYFSAFKKIGEGSSSGAYWLSCLTQRYSLDDKWQSIFERFYASDHRKTSWVRLAGMQRYEGFWEFKILGYVSLLDEYVSNYAKIANQKVTKSENEKVTRFKKQIKLLKTSLDKDQIEDVETLIESIFVTSRELTFREKYDYAKSLTDENIRRVINLTDDDFSLIKRIRDKIAHGAAPELADTSYRELHIIIEKIALLMTYWAHSDLGFSPSDFAASLKYTHNRLQFNQGLDKVHLDRITNSAQFIKVSEGLFEQFASGEVSIVNACFIRSAEGGLAYSERHKEMYNAWINNRARTSSKIIDAFGSESERVTAADSLYLECGEKTMRLHMAYIIQEV</sequence>
<evidence type="ECO:0008006" key="5">
    <source>
        <dbReference type="Google" id="ProtNLM"/>
    </source>
</evidence>
<evidence type="ECO:0000259" key="2">
    <source>
        <dbReference type="Pfam" id="PF18862"/>
    </source>
</evidence>
<feature type="domain" description="Apea-like HEPN" evidence="1">
    <location>
        <begin position="284"/>
        <end position="425"/>
    </location>
</feature>
<evidence type="ECO:0000313" key="4">
    <source>
        <dbReference type="Proteomes" id="UP000520592"/>
    </source>
</evidence>
<organism evidence="3 4">
    <name type="scientific">Pseudomonas gingeri</name>
    <dbReference type="NCBI Taxonomy" id="117681"/>
    <lineage>
        <taxon>Bacteria</taxon>
        <taxon>Pseudomonadati</taxon>
        <taxon>Pseudomonadota</taxon>
        <taxon>Gammaproteobacteria</taxon>
        <taxon>Pseudomonadales</taxon>
        <taxon>Pseudomonadaceae</taxon>
        <taxon>Pseudomonas</taxon>
    </lineage>
</organism>
<evidence type="ECO:0000313" key="3">
    <source>
        <dbReference type="EMBL" id="NWC37068.1"/>
    </source>
</evidence>
<dbReference type="AlphaFoldDB" id="A0A7Y8CMV2"/>
<comment type="caution">
    <text evidence="3">The sequence shown here is derived from an EMBL/GenBank/DDBJ whole genome shotgun (WGS) entry which is preliminary data.</text>
</comment>
<proteinExistence type="predicted"/>
<reference evidence="3 4" key="1">
    <citation type="submission" date="2020-04" db="EMBL/GenBank/DDBJ databases">
        <title>Molecular characterization of pseudomonads from Agaricus bisporus reveal novel blotch 2 pathogens in Western Europe.</title>
        <authorList>
            <person name="Taparia T."/>
            <person name="Krijger M."/>
            <person name="Haynes E."/>
            <person name="Elpinstone J.G."/>
            <person name="Noble R."/>
            <person name="Van Der Wolf J."/>
        </authorList>
    </citation>
    <scope>NUCLEOTIDE SEQUENCE [LARGE SCALE GENOMIC DNA]</scope>
    <source>
        <strain evidence="3 4">IPO3737</strain>
    </source>
</reference>